<evidence type="ECO:0000256" key="3">
    <source>
        <dbReference type="ARBA" id="ARBA00022475"/>
    </source>
</evidence>
<dbReference type="SUPFAM" id="SSF82693">
    <property type="entry name" value="Multidrug efflux transporter AcrB pore domain, PN1, PN2, PC1 and PC2 subdomains"/>
    <property type="match status" value="4"/>
</dbReference>
<keyword evidence="7 8" id="KW-0472">Membrane</keyword>
<feature type="transmembrane region" description="Helical" evidence="8">
    <location>
        <begin position="875"/>
        <end position="892"/>
    </location>
</feature>
<dbReference type="GO" id="GO:0042910">
    <property type="term" value="F:xenobiotic transmembrane transporter activity"/>
    <property type="evidence" value="ECO:0007669"/>
    <property type="project" value="TreeGrafter"/>
</dbReference>
<feature type="transmembrane region" description="Helical" evidence="8">
    <location>
        <begin position="360"/>
        <end position="380"/>
    </location>
</feature>
<evidence type="ECO:0000256" key="4">
    <source>
        <dbReference type="ARBA" id="ARBA00022519"/>
    </source>
</evidence>
<gene>
    <name evidence="9" type="ORF">MOP44_23315</name>
</gene>
<dbReference type="Gene3D" id="3.30.70.1430">
    <property type="entry name" value="Multidrug efflux transporter AcrB pore domain"/>
    <property type="match status" value="2"/>
</dbReference>
<dbReference type="Gene3D" id="3.30.2090.10">
    <property type="entry name" value="Multidrug efflux transporter AcrB TolC docking domain, DN and DC subdomains"/>
    <property type="match status" value="2"/>
</dbReference>
<reference evidence="9" key="1">
    <citation type="submission" date="2021-04" db="EMBL/GenBank/DDBJ databases">
        <title>Phylogenetic analysis of Acidobacteriaceae.</title>
        <authorList>
            <person name="Qiu L."/>
            <person name="Zhang Q."/>
        </authorList>
    </citation>
    <scope>NUCLEOTIDE SEQUENCE</scope>
    <source>
        <strain evidence="9">DSM 25168</strain>
    </source>
</reference>
<dbReference type="InterPro" id="IPR027463">
    <property type="entry name" value="AcrB_DN_DC_subdom"/>
</dbReference>
<dbReference type="GO" id="GO:0005886">
    <property type="term" value="C:plasma membrane"/>
    <property type="evidence" value="ECO:0007669"/>
    <property type="project" value="UniProtKB-SubCell"/>
</dbReference>
<organism evidence="9 10">
    <name type="scientific">Occallatibacter riparius</name>
    <dbReference type="NCBI Taxonomy" id="1002689"/>
    <lineage>
        <taxon>Bacteria</taxon>
        <taxon>Pseudomonadati</taxon>
        <taxon>Acidobacteriota</taxon>
        <taxon>Terriglobia</taxon>
        <taxon>Terriglobales</taxon>
        <taxon>Acidobacteriaceae</taxon>
        <taxon>Occallatibacter</taxon>
    </lineage>
</organism>
<evidence type="ECO:0000256" key="7">
    <source>
        <dbReference type="ARBA" id="ARBA00023136"/>
    </source>
</evidence>
<evidence type="ECO:0000256" key="6">
    <source>
        <dbReference type="ARBA" id="ARBA00022989"/>
    </source>
</evidence>
<dbReference type="FunFam" id="3.30.70.1430:FF:000001">
    <property type="entry name" value="Efflux pump membrane transporter"/>
    <property type="match status" value="1"/>
</dbReference>
<name>A0A9J7BP07_9BACT</name>
<feature type="transmembrane region" description="Helical" evidence="8">
    <location>
        <begin position="972"/>
        <end position="991"/>
    </location>
</feature>
<feature type="transmembrane region" description="Helical" evidence="8">
    <location>
        <begin position="529"/>
        <end position="547"/>
    </location>
</feature>
<keyword evidence="6 8" id="KW-1133">Transmembrane helix</keyword>
<dbReference type="PANTHER" id="PTHR32063">
    <property type="match status" value="1"/>
</dbReference>
<keyword evidence="4" id="KW-0997">Cell inner membrane</keyword>
<dbReference type="EMBL" id="CP093313">
    <property type="protein sequence ID" value="UWZ83482.1"/>
    <property type="molecule type" value="Genomic_DNA"/>
</dbReference>
<dbReference type="SUPFAM" id="SSF82714">
    <property type="entry name" value="Multidrug efflux transporter AcrB TolC docking domain, DN and DC subdomains"/>
    <property type="match status" value="2"/>
</dbReference>
<evidence type="ECO:0000313" key="10">
    <source>
        <dbReference type="Proteomes" id="UP001059380"/>
    </source>
</evidence>
<dbReference type="SUPFAM" id="SSF82866">
    <property type="entry name" value="Multidrug efflux transporter AcrB transmembrane domain"/>
    <property type="match status" value="2"/>
</dbReference>
<evidence type="ECO:0000256" key="1">
    <source>
        <dbReference type="ARBA" id="ARBA00004429"/>
    </source>
</evidence>
<evidence type="ECO:0000313" key="9">
    <source>
        <dbReference type="EMBL" id="UWZ83482.1"/>
    </source>
</evidence>
<dbReference type="PRINTS" id="PR00702">
    <property type="entry name" value="ACRIFLAVINRP"/>
</dbReference>
<comment type="subcellular location">
    <subcellularLocation>
        <location evidence="1">Cell inner membrane</location>
        <topology evidence="1">Multi-pass membrane protein</topology>
    </subcellularLocation>
</comment>
<accession>A0A9J7BP07</accession>
<evidence type="ECO:0000256" key="2">
    <source>
        <dbReference type="ARBA" id="ARBA00022448"/>
    </source>
</evidence>
<feature type="transmembrane region" description="Helical" evidence="8">
    <location>
        <begin position="912"/>
        <end position="938"/>
    </location>
</feature>
<sequence>MSLSTPFIRRPVATTLLTIALAIAGAIAFTVLPVSPLPQVDFPTISVNASLPGASAEIMAASVATPLERQFSHIAGVTEMTSSSSLGSTGVTLQFDLGRNIDGAARDVQAAINAARTYLPANLPSNPSYRKVNPADSPIMILGLTSDKYDVTKVYDLASTVLTQKLSQINGVGQVFAGGGATPSVRVEVDPMKLQSFGLTLSSVQSVLSLQNAHSPRGQLSDGRYTADIITNDQISHAADYKPLIVGYRNGAAVRLMDVADVIDSAQDLRTAGYTDGVRSVSVIIFRQPGANIIDTVDRIKAQLPFLEAVMPQGIKTTLVMDRTVTIRASVHTVETTLIGSIILVVLVVFLFLRSPRATLIPSVAVPVSLVATFAVMYLLDYSLDNLSLMALTVATGFVVDDAIVVMENITRHLEAGMEPFAATFRGAREIGFTVFSISMSLVAVFIPILMMGGIVGRLFREFAVVLSTAIVISMIVSLTTTPTMCAHILKAHEEDDEHGWFYRTSEKVFSTLLAGYRGSLRWALDNSSLVLIVLALTIALNVLVIIRIPKGFFPQQDTGALVGGVQGPQDASFPFMNYSIQQLVGIIKADPAVSHVNAYSGGRGSSNGGFIYMALKPLGKSCKEADKGCDVRQTDAMNVINRLRPKMNRLPIASAFLQAAQDLRIGGRGGNAQYQYTIQTESVSDLAHWGPILMANMRKLPGLQDVNSDQQNGGLREMLTFDRTQAARLGQTASSLDRSLYSAFGQSQVSVIYTQLNQYYVVLEVAPKFWQDPSGLHTIYIPSGSAAGRSGPNAMSPLLSVMHPQTGTTPLQVNHTGLFPSVTVSFNLSSGYALSDATREIQEMQANLGVPATVHGFFSGTAQAYQESLASEKYLIITALLAVYIVLGILYESLIHPLTIISTLPSASVGAMLALMLFGMDLNVISIIGIILLIGIVKKNAIMMIDFALMAEREQGKTTYESIFEACMLRFRPILMTTMAAIMGALPLAFGSGTGSELRRPLGITIVGGLLLSQLLTLYTTPVVYLMMDRLRLRTLGRSRDRRPATVAEATS</sequence>
<dbReference type="RefSeq" id="WP_260792817.1">
    <property type="nucleotide sequence ID" value="NZ_CP093313.1"/>
</dbReference>
<keyword evidence="5 8" id="KW-0812">Transmembrane</keyword>
<evidence type="ECO:0000256" key="8">
    <source>
        <dbReference type="SAM" id="Phobius"/>
    </source>
</evidence>
<dbReference type="KEGG" id="orp:MOP44_23315"/>
<dbReference type="Pfam" id="PF00873">
    <property type="entry name" value="ACR_tran"/>
    <property type="match status" value="1"/>
</dbReference>
<dbReference type="Gene3D" id="1.20.1640.10">
    <property type="entry name" value="Multidrug efflux transporter AcrB transmembrane domain"/>
    <property type="match status" value="2"/>
</dbReference>
<dbReference type="PANTHER" id="PTHR32063:SF34">
    <property type="entry name" value="MULTIDRUG RESISTANCE PROTEIN MDTC"/>
    <property type="match status" value="1"/>
</dbReference>
<feature type="transmembrane region" description="Helical" evidence="8">
    <location>
        <begin position="1003"/>
        <end position="1029"/>
    </location>
</feature>
<keyword evidence="10" id="KW-1185">Reference proteome</keyword>
<feature type="transmembrane region" description="Helical" evidence="8">
    <location>
        <begin position="336"/>
        <end position="353"/>
    </location>
</feature>
<dbReference type="Gene3D" id="3.30.70.1440">
    <property type="entry name" value="Multidrug efflux transporter AcrB pore domain"/>
    <property type="match status" value="1"/>
</dbReference>
<feature type="transmembrane region" description="Helical" evidence="8">
    <location>
        <begin position="463"/>
        <end position="481"/>
    </location>
</feature>
<dbReference type="InterPro" id="IPR001036">
    <property type="entry name" value="Acrflvin-R"/>
</dbReference>
<feature type="transmembrane region" description="Helical" evidence="8">
    <location>
        <begin position="431"/>
        <end position="451"/>
    </location>
</feature>
<dbReference type="Proteomes" id="UP001059380">
    <property type="component" value="Chromosome"/>
</dbReference>
<dbReference type="FunFam" id="1.20.1640.10:FF:000001">
    <property type="entry name" value="Efflux pump membrane transporter"/>
    <property type="match status" value="1"/>
</dbReference>
<dbReference type="AlphaFoldDB" id="A0A9J7BP07"/>
<keyword evidence="3" id="KW-1003">Cell membrane</keyword>
<proteinExistence type="predicted"/>
<protein>
    <submittedName>
        <fullName evidence="9">Efflux RND transporter permease subunit</fullName>
    </submittedName>
</protein>
<evidence type="ECO:0000256" key="5">
    <source>
        <dbReference type="ARBA" id="ARBA00022692"/>
    </source>
</evidence>
<dbReference type="Gene3D" id="3.30.70.1320">
    <property type="entry name" value="Multidrug efflux transporter AcrB pore domain like"/>
    <property type="match status" value="1"/>
</dbReference>
<keyword evidence="2" id="KW-0813">Transport</keyword>